<gene>
    <name evidence="1" type="ORF">SAMN04244572_00348</name>
</gene>
<accession>A0A1H6QWV0</accession>
<dbReference type="Proteomes" id="UP000199250">
    <property type="component" value="Unassembled WGS sequence"/>
</dbReference>
<evidence type="ECO:0008006" key="3">
    <source>
        <dbReference type="Google" id="ProtNLM"/>
    </source>
</evidence>
<proteinExistence type="predicted"/>
<sequence length="137" mass="15507">MHPRLSWLTIPLLLSACAGPLPDPDPKMAWVELEAHEVTSLLMAERLDGQRLNDGRYFQVAPGAHDLETIYRYYYGNTMGRNTLPLACLLRLRYPDFAAGQRYRLKVWAQGTQIQGELHDAAGQQLAEIEVLSCGFY</sequence>
<evidence type="ECO:0000313" key="1">
    <source>
        <dbReference type="EMBL" id="SEI45434.1"/>
    </source>
</evidence>
<name>A0A1H6QWV0_9GAMM</name>
<protein>
    <recommendedName>
        <fullName evidence="3">Lipoprotein</fullName>
    </recommendedName>
</protein>
<reference evidence="1 2" key="1">
    <citation type="submission" date="2016-10" db="EMBL/GenBank/DDBJ databases">
        <authorList>
            <person name="de Groot N.N."/>
        </authorList>
    </citation>
    <scope>NUCLEOTIDE SEQUENCE [LARGE SCALE GENOMIC DNA]</scope>
    <source>
        <strain evidence="1 2">DSM 373</strain>
    </source>
</reference>
<organism evidence="1 2">
    <name type="scientific">Azotobacter beijerinckii</name>
    <dbReference type="NCBI Taxonomy" id="170623"/>
    <lineage>
        <taxon>Bacteria</taxon>
        <taxon>Pseudomonadati</taxon>
        <taxon>Pseudomonadota</taxon>
        <taxon>Gammaproteobacteria</taxon>
        <taxon>Pseudomonadales</taxon>
        <taxon>Pseudomonadaceae</taxon>
        <taxon>Azotobacter</taxon>
    </lineage>
</organism>
<dbReference type="AlphaFoldDB" id="A0A1H6QWV0"/>
<dbReference type="RefSeq" id="WP_090729430.1">
    <property type="nucleotide sequence ID" value="NZ_FNYQ01000003.1"/>
</dbReference>
<dbReference type="EMBL" id="FNYQ01000003">
    <property type="protein sequence ID" value="SEI45434.1"/>
    <property type="molecule type" value="Genomic_DNA"/>
</dbReference>
<dbReference type="PROSITE" id="PS51257">
    <property type="entry name" value="PROKAR_LIPOPROTEIN"/>
    <property type="match status" value="1"/>
</dbReference>
<evidence type="ECO:0000313" key="2">
    <source>
        <dbReference type="Proteomes" id="UP000199250"/>
    </source>
</evidence>
<dbReference type="OrthoDB" id="6997359at2"/>